<evidence type="ECO:0000259" key="3">
    <source>
        <dbReference type="PROSITE" id="PS50008"/>
    </source>
</evidence>
<dbReference type="InterPro" id="IPR017946">
    <property type="entry name" value="PLC-like_Pdiesterase_TIM-brl"/>
</dbReference>
<dbReference type="Pfam" id="PF00387">
    <property type="entry name" value="PI-PLC-Y"/>
    <property type="match status" value="1"/>
</dbReference>
<dbReference type="SMART" id="SM00239">
    <property type="entry name" value="C2"/>
    <property type="match status" value="1"/>
</dbReference>
<keyword evidence="5" id="KW-1185">Reference proteome</keyword>
<dbReference type="PANTHER" id="PTHR10336:SF159">
    <property type="entry name" value="1-PHOSPHATIDYLINOSITOL 4,5-BISPHOSPHATE PHOSPHODIESTERASE GAMMA"/>
    <property type="match status" value="1"/>
</dbReference>
<dbReference type="InterPro" id="IPR000008">
    <property type="entry name" value="C2_dom"/>
</dbReference>
<dbReference type="SMART" id="SM00149">
    <property type="entry name" value="PLCYc"/>
    <property type="match status" value="1"/>
</dbReference>
<dbReference type="InterPro" id="IPR001192">
    <property type="entry name" value="PI-PLC_fam"/>
</dbReference>
<dbReference type="PANTHER" id="PTHR10336">
    <property type="entry name" value="PHOSPHOINOSITIDE-SPECIFIC PHOSPHOLIPASE C FAMILY PROTEIN"/>
    <property type="match status" value="1"/>
</dbReference>
<feature type="domain" description="PI-PLC Y-box" evidence="3">
    <location>
        <begin position="1"/>
        <end position="52"/>
    </location>
</feature>
<dbReference type="PROSITE" id="PS50008">
    <property type="entry name" value="PIPLC_Y_DOMAIN"/>
    <property type="match status" value="1"/>
</dbReference>
<name>A0ABQ9J8K0_9CUCU</name>
<sequence length="200" mass="22935">MDSSNYNPINMWNCGSQMVALNFQTGDKPMQLNQAKFRDNGRCGYLLKPEFMFNDNFDPYDKNTLIGVEPLTLTIRIIAGRHLCRSKKGVASPRILIEIMGAPFDSSEQKARHILDNGFNPRWNDETYEFVITNPHFALLRFVVQDIDVFGESNFICQATYPVTCLRTGYRSVWLKNAYSEDLELSSLLIHISTRNSSYS</sequence>
<dbReference type="SUPFAM" id="SSF49562">
    <property type="entry name" value="C2 domain (Calcium/lipid-binding domain, CaLB)"/>
    <property type="match status" value="1"/>
</dbReference>
<evidence type="ECO:0000313" key="4">
    <source>
        <dbReference type="EMBL" id="KAJ8974219.1"/>
    </source>
</evidence>
<accession>A0ABQ9J8K0</accession>
<protein>
    <recommendedName>
        <fullName evidence="1">Phosphoinositide phospholipase C</fullName>
        <ecNumber evidence="1">3.1.4.11</ecNumber>
    </recommendedName>
</protein>
<dbReference type="Proteomes" id="UP001162164">
    <property type="component" value="Unassembled WGS sequence"/>
</dbReference>
<organism evidence="4 5">
    <name type="scientific">Molorchus minor</name>
    <dbReference type="NCBI Taxonomy" id="1323400"/>
    <lineage>
        <taxon>Eukaryota</taxon>
        <taxon>Metazoa</taxon>
        <taxon>Ecdysozoa</taxon>
        <taxon>Arthropoda</taxon>
        <taxon>Hexapoda</taxon>
        <taxon>Insecta</taxon>
        <taxon>Pterygota</taxon>
        <taxon>Neoptera</taxon>
        <taxon>Endopterygota</taxon>
        <taxon>Coleoptera</taxon>
        <taxon>Polyphaga</taxon>
        <taxon>Cucujiformia</taxon>
        <taxon>Chrysomeloidea</taxon>
        <taxon>Cerambycidae</taxon>
        <taxon>Lamiinae</taxon>
        <taxon>Monochamini</taxon>
        <taxon>Molorchus</taxon>
    </lineage>
</organism>
<evidence type="ECO:0000256" key="1">
    <source>
        <dbReference type="RuleBase" id="RU361133"/>
    </source>
</evidence>
<dbReference type="EC" id="3.1.4.11" evidence="1"/>
<comment type="caution">
    <text evidence="4">The sequence shown here is derived from an EMBL/GenBank/DDBJ whole genome shotgun (WGS) entry which is preliminary data.</text>
</comment>
<dbReference type="PROSITE" id="PS50004">
    <property type="entry name" value="C2"/>
    <property type="match status" value="1"/>
</dbReference>
<feature type="domain" description="C2" evidence="2">
    <location>
        <begin position="47"/>
        <end position="177"/>
    </location>
</feature>
<dbReference type="Gene3D" id="3.20.20.190">
    <property type="entry name" value="Phosphatidylinositol (PI) phosphodiesterase"/>
    <property type="match status" value="1"/>
</dbReference>
<gene>
    <name evidence="4" type="ORF">NQ317_018142</name>
</gene>
<dbReference type="InterPro" id="IPR001711">
    <property type="entry name" value="PLipase_C_Pinositol-sp_Y"/>
</dbReference>
<keyword evidence="1" id="KW-0442">Lipid degradation</keyword>
<proteinExistence type="predicted"/>
<reference evidence="4" key="1">
    <citation type="journal article" date="2023" name="Insect Mol. Biol.">
        <title>Genome sequencing provides insights into the evolution of gene families encoding plant cell wall-degrading enzymes in longhorned beetles.</title>
        <authorList>
            <person name="Shin N.R."/>
            <person name="Okamura Y."/>
            <person name="Kirsch R."/>
            <person name="Pauchet Y."/>
        </authorList>
    </citation>
    <scope>NUCLEOTIDE SEQUENCE</scope>
    <source>
        <strain evidence="4">MMC_N1</strain>
    </source>
</reference>
<keyword evidence="1" id="KW-0443">Lipid metabolism</keyword>
<dbReference type="InterPro" id="IPR035892">
    <property type="entry name" value="C2_domain_sf"/>
</dbReference>
<evidence type="ECO:0000259" key="2">
    <source>
        <dbReference type="PROSITE" id="PS50004"/>
    </source>
</evidence>
<dbReference type="EMBL" id="JAPWTJ010001034">
    <property type="protein sequence ID" value="KAJ8974219.1"/>
    <property type="molecule type" value="Genomic_DNA"/>
</dbReference>
<dbReference type="Pfam" id="PF00168">
    <property type="entry name" value="C2"/>
    <property type="match status" value="1"/>
</dbReference>
<dbReference type="PRINTS" id="PR00390">
    <property type="entry name" value="PHPHLIPASEC"/>
</dbReference>
<dbReference type="CDD" id="cd00275">
    <property type="entry name" value="C2_PLC_like"/>
    <property type="match status" value="1"/>
</dbReference>
<dbReference type="SUPFAM" id="SSF51695">
    <property type="entry name" value="PLC-like phosphodiesterases"/>
    <property type="match status" value="1"/>
</dbReference>
<keyword evidence="1" id="KW-0378">Hydrolase</keyword>
<dbReference type="Gene3D" id="2.60.40.150">
    <property type="entry name" value="C2 domain"/>
    <property type="match status" value="1"/>
</dbReference>
<comment type="catalytic activity">
    <reaction evidence="1">
        <text>a 1,2-diacyl-sn-glycero-3-phospho-(1D-myo-inositol-4,5-bisphosphate) + H2O = 1D-myo-inositol 1,4,5-trisphosphate + a 1,2-diacyl-sn-glycerol + H(+)</text>
        <dbReference type="Rhea" id="RHEA:33179"/>
        <dbReference type="ChEBI" id="CHEBI:15377"/>
        <dbReference type="ChEBI" id="CHEBI:15378"/>
        <dbReference type="ChEBI" id="CHEBI:17815"/>
        <dbReference type="ChEBI" id="CHEBI:58456"/>
        <dbReference type="ChEBI" id="CHEBI:203600"/>
        <dbReference type="EC" id="3.1.4.11"/>
    </reaction>
</comment>
<evidence type="ECO:0000313" key="5">
    <source>
        <dbReference type="Proteomes" id="UP001162164"/>
    </source>
</evidence>